<evidence type="ECO:0000259" key="4">
    <source>
        <dbReference type="PROSITE" id="PS50932"/>
    </source>
</evidence>
<evidence type="ECO:0000256" key="3">
    <source>
        <dbReference type="ARBA" id="ARBA00023163"/>
    </source>
</evidence>
<evidence type="ECO:0000313" key="6">
    <source>
        <dbReference type="Proteomes" id="UP000640052"/>
    </source>
</evidence>
<keyword evidence="3" id="KW-0804">Transcription</keyword>
<dbReference type="CDD" id="cd01392">
    <property type="entry name" value="HTH_LacI"/>
    <property type="match status" value="1"/>
</dbReference>
<dbReference type="RefSeq" id="WP_204038660.1">
    <property type="nucleotide sequence ID" value="NZ_BOOA01000001.1"/>
</dbReference>
<dbReference type="GO" id="GO:0003700">
    <property type="term" value="F:DNA-binding transcription factor activity"/>
    <property type="evidence" value="ECO:0007669"/>
    <property type="project" value="TreeGrafter"/>
</dbReference>
<accession>A0A919UL51</accession>
<dbReference type="InterPro" id="IPR000843">
    <property type="entry name" value="HTH_LacI"/>
</dbReference>
<reference evidence="5" key="1">
    <citation type="submission" date="2021-01" db="EMBL/GenBank/DDBJ databases">
        <title>Whole genome shotgun sequence of Acrocarpospora phusangensis NBRC 108782.</title>
        <authorList>
            <person name="Komaki H."/>
            <person name="Tamura T."/>
        </authorList>
    </citation>
    <scope>NUCLEOTIDE SEQUENCE</scope>
    <source>
        <strain evidence="5">NBRC 108782</strain>
    </source>
</reference>
<dbReference type="PANTHER" id="PTHR30146">
    <property type="entry name" value="LACI-RELATED TRANSCRIPTIONAL REPRESSOR"/>
    <property type="match status" value="1"/>
</dbReference>
<keyword evidence="2" id="KW-0238">DNA-binding</keyword>
<evidence type="ECO:0000256" key="2">
    <source>
        <dbReference type="ARBA" id="ARBA00023125"/>
    </source>
</evidence>
<dbReference type="InterPro" id="IPR001761">
    <property type="entry name" value="Peripla_BP/Lac1_sug-bd_dom"/>
</dbReference>
<dbReference type="SUPFAM" id="SSF47413">
    <property type="entry name" value="lambda repressor-like DNA-binding domains"/>
    <property type="match status" value="1"/>
</dbReference>
<feature type="domain" description="HTH lacI-type" evidence="4">
    <location>
        <begin position="2"/>
        <end position="55"/>
    </location>
</feature>
<sequence>MATIYEVAALAGVSPATVSRVFNGLTVSEEKQRLVRDAAARLAFTPNKTARRLRKQSSEIIALLIPDIENPFYTALARGVEDRAQESGFSVVLCNTDDNPAKELRYLQIAASEQMAGVILSPASDEVDLGAIVSLGRPVVAVDRTTPYPVDAVKIDNRAAGIAATTALVEAGYRRIACIAGPAGIEMTEDRFLGWRQVAAARGTGVHEGYLRHANFRVDGGHAAMRALLALDTPPDAVVTTNNLMAIGALQALAEAGISPEQFGVAAVGELPFVTMAPAAVASVVQVRLPARYLGRTAATMLLERIAGDTQPLRTVVLRAEVSPPPLPGKDPAL</sequence>
<evidence type="ECO:0000313" key="5">
    <source>
        <dbReference type="EMBL" id="GIH21782.1"/>
    </source>
</evidence>
<keyword evidence="6" id="KW-1185">Reference proteome</keyword>
<protein>
    <submittedName>
        <fullName evidence="5">LacI family transcriptional regulator</fullName>
    </submittedName>
</protein>
<proteinExistence type="predicted"/>
<dbReference type="Pfam" id="PF00532">
    <property type="entry name" value="Peripla_BP_1"/>
    <property type="match status" value="1"/>
</dbReference>
<dbReference type="SMART" id="SM00354">
    <property type="entry name" value="HTH_LACI"/>
    <property type="match status" value="1"/>
</dbReference>
<dbReference type="PROSITE" id="PS50932">
    <property type="entry name" value="HTH_LACI_2"/>
    <property type="match status" value="1"/>
</dbReference>
<dbReference type="CDD" id="cd06267">
    <property type="entry name" value="PBP1_LacI_sugar_binding-like"/>
    <property type="match status" value="1"/>
</dbReference>
<organism evidence="5 6">
    <name type="scientific">Acrocarpospora phusangensis</name>
    <dbReference type="NCBI Taxonomy" id="1070424"/>
    <lineage>
        <taxon>Bacteria</taxon>
        <taxon>Bacillati</taxon>
        <taxon>Actinomycetota</taxon>
        <taxon>Actinomycetes</taxon>
        <taxon>Streptosporangiales</taxon>
        <taxon>Streptosporangiaceae</taxon>
        <taxon>Acrocarpospora</taxon>
    </lineage>
</organism>
<dbReference type="InterPro" id="IPR010982">
    <property type="entry name" value="Lambda_DNA-bd_dom_sf"/>
</dbReference>
<dbReference type="GO" id="GO:0000976">
    <property type="term" value="F:transcription cis-regulatory region binding"/>
    <property type="evidence" value="ECO:0007669"/>
    <property type="project" value="TreeGrafter"/>
</dbReference>
<dbReference type="Proteomes" id="UP000640052">
    <property type="component" value="Unassembled WGS sequence"/>
</dbReference>
<dbReference type="Pfam" id="PF00356">
    <property type="entry name" value="LacI"/>
    <property type="match status" value="1"/>
</dbReference>
<dbReference type="InterPro" id="IPR028082">
    <property type="entry name" value="Peripla_BP_I"/>
</dbReference>
<dbReference type="PANTHER" id="PTHR30146:SF109">
    <property type="entry name" value="HTH-TYPE TRANSCRIPTIONAL REGULATOR GALS"/>
    <property type="match status" value="1"/>
</dbReference>
<dbReference type="Gene3D" id="3.40.50.2300">
    <property type="match status" value="2"/>
</dbReference>
<comment type="caution">
    <text evidence="5">The sequence shown here is derived from an EMBL/GenBank/DDBJ whole genome shotgun (WGS) entry which is preliminary data.</text>
</comment>
<gene>
    <name evidence="5" type="primary">lacI_2</name>
    <name evidence="5" type="ORF">Aph01nite_00920</name>
</gene>
<evidence type="ECO:0000256" key="1">
    <source>
        <dbReference type="ARBA" id="ARBA00023015"/>
    </source>
</evidence>
<keyword evidence="1" id="KW-0805">Transcription regulation</keyword>
<name>A0A919UL51_9ACTN</name>
<dbReference type="Gene3D" id="1.10.260.40">
    <property type="entry name" value="lambda repressor-like DNA-binding domains"/>
    <property type="match status" value="1"/>
</dbReference>
<dbReference type="SUPFAM" id="SSF53822">
    <property type="entry name" value="Periplasmic binding protein-like I"/>
    <property type="match status" value="1"/>
</dbReference>
<dbReference type="EMBL" id="BOOA01000001">
    <property type="protein sequence ID" value="GIH21782.1"/>
    <property type="molecule type" value="Genomic_DNA"/>
</dbReference>
<dbReference type="AlphaFoldDB" id="A0A919UL51"/>